<keyword evidence="4" id="KW-1185">Reference proteome</keyword>
<evidence type="ECO:0000313" key="3">
    <source>
        <dbReference type="EMBL" id="EOD01611.1"/>
    </source>
</evidence>
<sequence>MKKRVLYLIEEVKDELIELSEYIYNNPELGYEEVKSSRAHIELLRKYGFKVEEKYLGIKTAFKGEFDSLKPGPTIAYLAEYDALPQIGHGCGHNLLGTTSTGAGIVLSKLISELGGKIIVFGTPAEETSGAKVQMVEKGAFNDVDVAMLVHPGDEHYKSGSSLAMEAIQFTFRGKSSHAAAYPEKGINALDAAINTFNNINSLREHIRTDARIHGIIVEGGKAANIVPDLAIAQFYVRATTKKYLKILRERVINCAKGASLAAGTQLEITNYEASYDNLVTNQTLSELYSKRLKDMGVEKIYESRESYGSLDMGNVSHVCPSIHPYFKISEKEIVAHTREFAMETITEFAYENMCKTIGALVLTAIDIIQDKQLLSKIKKEFETTEK</sequence>
<gene>
    <name evidence="3" type="ORF">L21TH_0303</name>
</gene>
<dbReference type="FunFam" id="3.30.70.360:FF:000004">
    <property type="entry name" value="Peptidase M20 domain-containing protein 2"/>
    <property type="match status" value="1"/>
</dbReference>
<dbReference type="RefSeq" id="WP_006307382.1">
    <property type="nucleotide sequence ID" value="NZ_ARZA01000046.1"/>
</dbReference>
<dbReference type="Gene3D" id="3.40.630.10">
    <property type="entry name" value="Zn peptidases"/>
    <property type="match status" value="1"/>
</dbReference>
<feature type="domain" description="Peptidase M20 dimerisation" evidence="2">
    <location>
        <begin position="169"/>
        <end position="256"/>
    </location>
</feature>
<dbReference type="InterPro" id="IPR002933">
    <property type="entry name" value="Peptidase_M20"/>
</dbReference>
<name>R1CSH7_9FIRM</name>
<dbReference type="GO" id="GO:0046657">
    <property type="term" value="P:folic acid catabolic process"/>
    <property type="evidence" value="ECO:0007669"/>
    <property type="project" value="TreeGrafter"/>
</dbReference>
<dbReference type="InterPro" id="IPR036264">
    <property type="entry name" value="Bact_exopeptidase_dim_dom"/>
</dbReference>
<dbReference type="InterPro" id="IPR052030">
    <property type="entry name" value="Peptidase_M20/M20A_hydrolases"/>
</dbReference>
<evidence type="ECO:0000259" key="2">
    <source>
        <dbReference type="Pfam" id="PF07687"/>
    </source>
</evidence>
<dbReference type="PATRIC" id="fig|1304284.3.peg.298"/>
<dbReference type="PANTHER" id="PTHR30575">
    <property type="entry name" value="PEPTIDASE M20"/>
    <property type="match status" value="1"/>
</dbReference>
<dbReference type="PIRSF" id="PIRSF037226">
    <property type="entry name" value="Amidohydrolase_ACY1L2_prd"/>
    <property type="match status" value="1"/>
</dbReference>
<dbReference type="AlphaFoldDB" id="R1CSH7"/>
<dbReference type="GO" id="GO:0071713">
    <property type="term" value="F:para-aminobenzoyl-glutamate hydrolase activity"/>
    <property type="evidence" value="ECO:0007669"/>
    <property type="project" value="TreeGrafter"/>
</dbReference>
<reference evidence="3 4" key="1">
    <citation type="journal article" date="2015" name="Geomicrobiol. J.">
        <title>Caldisalinibacter kiritimatiensis gen. nov., sp. nov., a moderately thermohalophilic thiosulfate-reducing bacterium from a hypersaline microbial mat.</title>
        <authorList>
            <person name="Ben Hania W."/>
            <person name="Joseph M."/>
            <person name="Fiebig A."/>
            <person name="Bunk B."/>
            <person name="Klenk H.-P."/>
            <person name="Fardeau M.-L."/>
            <person name="Spring S."/>
        </authorList>
    </citation>
    <scope>NUCLEOTIDE SEQUENCE [LARGE SCALE GENOMIC DNA]</scope>
    <source>
        <strain evidence="3 4">L21-TH-D2</strain>
    </source>
</reference>
<dbReference type="InterPro" id="IPR011650">
    <property type="entry name" value="Peptidase_M20_dimer"/>
</dbReference>
<dbReference type="GO" id="GO:0005737">
    <property type="term" value="C:cytoplasm"/>
    <property type="evidence" value="ECO:0007669"/>
    <property type="project" value="TreeGrafter"/>
</dbReference>
<dbReference type="InterPro" id="IPR017144">
    <property type="entry name" value="Xaa-Arg_dipeptidase"/>
</dbReference>
<dbReference type="InterPro" id="IPR017439">
    <property type="entry name" value="Amidohydrolase"/>
</dbReference>
<dbReference type="CDD" id="cd05672">
    <property type="entry name" value="M20_ACY1L2-like"/>
    <property type="match status" value="1"/>
</dbReference>
<organism evidence="3 4">
    <name type="scientific">Caldisalinibacter kiritimatiensis</name>
    <dbReference type="NCBI Taxonomy" id="1304284"/>
    <lineage>
        <taxon>Bacteria</taxon>
        <taxon>Bacillati</taxon>
        <taxon>Bacillota</taxon>
        <taxon>Tissierellia</taxon>
        <taxon>Tissierellales</taxon>
        <taxon>Thermohalobacteraceae</taxon>
        <taxon>Caldisalinibacter</taxon>
    </lineage>
</organism>
<dbReference type="PANTHER" id="PTHR30575:SF0">
    <property type="entry name" value="XAA-ARG DIPEPTIDASE"/>
    <property type="match status" value="1"/>
</dbReference>
<protein>
    <recommendedName>
        <fullName evidence="1">Peptidase M20 domain-containing protein 2</fullName>
    </recommendedName>
</protein>
<keyword evidence="3" id="KW-0378">Hydrolase</keyword>
<dbReference type="Proteomes" id="UP000013378">
    <property type="component" value="Unassembled WGS sequence"/>
</dbReference>
<dbReference type="SUPFAM" id="SSF55031">
    <property type="entry name" value="Bacterial exopeptidase dimerisation domain"/>
    <property type="match status" value="1"/>
</dbReference>
<dbReference type="Gene3D" id="3.30.70.360">
    <property type="match status" value="1"/>
</dbReference>
<dbReference type="SUPFAM" id="SSF53187">
    <property type="entry name" value="Zn-dependent exopeptidases"/>
    <property type="match status" value="1"/>
</dbReference>
<dbReference type="Pfam" id="PF01546">
    <property type="entry name" value="Peptidase_M20"/>
    <property type="match status" value="1"/>
</dbReference>
<evidence type="ECO:0000256" key="1">
    <source>
        <dbReference type="PIRNR" id="PIRNR037226"/>
    </source>
</evidence>
<dbReference type="EMBL" id="ARZA01000046">
    <property type="protein sequence ID" value="EOD01611.1"/>
    <property type="molecule type" value="Genomic_DNA"/>
</dbReference>
<evidence type="ECO:0000313" key="4">
    <source>
        <dbReference type="Proteomes" id="UP000013378"/>
    </source>
</evidence>
<dbReference type="GO" id="GO:0016805">
    <property type="term" value="F:dipeptidase activity"/>
    <property type="evidence" value="ECO:0007669"/>
    <property type="project" value="InterPro"/>
</dbReference>
<comment type="caution">
    <text evidence="3">The sequence shown here is derived from an EMBL/GenBank/DDBJ whole genome shotgun (WGS) entry which is preliminary data.</text>
</comment>
<dbReference type="STRING" id="1304284.L21TH_0303"/>
<proteinExistence type="inferred from homology"/>
<dbReference type="NCBIfam" id="TIGR01891">
    <property type="entry name" value="amidohydrolases"/>
    <property type="match status" value="1"/>
</dbReference>
<dbReference type="Pfam" id="PF07687">
    <property type="entry name" value="M20_dimer"/>
    <property type="match status" value="1"/>
</dbReference>
<comment type="similarity">
    <text evidence="1">Belongs to the peptidase M20A family.</text>
</comment>
<accession>R1CSH7</accession>
<dbReference type="eggNOG" id="COG1473">
    <property type="taxonomic scope" value="Bacteria"/>
</dbReference>